<comment type="caution">
    <text evidence="1">The sequence shown here is derived from an EMBL/GenBank/DDBJ whole genome shotgun (WGS) entry which is preliminary data.</text>
</comment>
<dbReference type="EMBL" id="JACEIK010002559">
    <property type="protein sequence ID" value="MCD9637781.1"/>
    <property type="molecule type" value="Genomic_DNA"/>
</dbReference>
<keyword evidence="2" id="KW-1185">Reference proteome</keyword>
<gene>
    <name evidence="1" type="ORF">HAX54_021250</name>
</gene>
<dbReference type="Proteomes" id="UP000823775">
    <property type="component" value="Unassembled WGS sequence"/>
</dbReference>
<name>A0ABS8USE7_DATST</name>
<feature type="non-terminal residue" evidence="1">
    <location>
        <position position="1"/>
    </location>
</feature>
<evidence type="ECO:0000313" key="2">
    <source>
        <dbReference type="Proteomes" id="UP000823775"/>
    </source>
</evidence>
<evidence type="ECO:0000313" key="1">
    <source>
        <dbReference type="EMBL" id="MCD9637781.1"/>
    </source>
</evidence>
<sequence>VAGKEGRGRLVFHLDATILLALKSDKIRKASKPFLSNNESDRIRGISKLSSLHPFPNYLSTAFDSEEAKQRTISP</sequence>
<protein>
    <submittedName>
        <fullName evidence="1">Uncharacterized protein</fullName>
    </submittedName>
</protein>
<reference evidence="1 2" key="1">
    <citation type="journal article" date="2021" name="BMC Genomics">
        <title>Datura genome reveals duplications of psychoactive alkaloid biosynthetic genes and high mutation rate following tissue culture.</title>
        <authorList>
            <person name="Rajewski A."/>
            <person name="Carter-House D."/>
            <person name="Stajich J."/>
            <person name="Litt A."/>
        </authorList>
    </citation>
    <scope>NUCLEOTIDE SEQUENCE [LARGE SCALE GENOMIC DNA]</scope>
    <source>
        <strain evidence="1">AR-01</strain>
    </source>
</reference>
<organism evidence="1 2">
    <name type="scientific">Datura stramonium</name>
    <name type="common">Jimsonweed</name>
    <name type="synonym">Common thornapple</name>
    <dbReference type="NCBI Taxonomy" id="4076"/>
    <lineage>
        <taxon>Eukaryota</taxon>
        <taxon>Viridiplantae</taxon>
        <taxon>Streptophyta</taxon>
        <taxon>Embryophyta</taxon>
        <taxon>Tracheophyta</taxon>
        <taxon>Spermatophyta</taxon>
        <taxon>Magnoliopsida</taxon>
        <taxon>eudicotyledons</taxon>
        <taxon>Gunneridae</taxon>
        <taxon>Pentapetalae</taxon>
        <taxon>asterids</taxon>
        <taxon>lamiids</taxon>
        <taxon>Solanales</taxon>
        <taxon>Solanaceae</taxon>
        <taxon>Solanoideae</taxon>
        <taxon>Datureae</taxon>
        <taxon>Datura</taxon>
    </lineage>
</organism>
<accession>A0ABS8USE7</accession>
<proteinExistence type="predicted"/>